<evidence type="ECO:0000256" key="1">
    <source>
        <dbReference type="ARBA" id="ARBA00007865"/>
    </source>
</evidence>
<name>A0A6P8BG02_PYRGI</name>
<dbReference type="SUPFAM" id="SSF102198">
    <property type="entry name" value="Putative cyclase"/>
    <property type="match status" value="1"/>
</dbReference>
<dbReference type="GeneID" id="41955111"/>
<dbReference type="PANTHER" id="PTHR34861:SF10">
    <property type="entry name" value="CYCLASE"/>
    <property type="match status" value="1"/>
</dbReference>
<organism evidence="3 4">
    <name type="scientific">Pyricularia grisea</name>
    <name type="common">Crabgrass-specific blast fungus</name>
    <name type="synonym">Magnaporthe grisea</name>
    <dbReference type="NCBI Taxonomy" id="148305"/>
    <lineage>
        <taxon>Eukaryota</taxon>
        <taxon>Fungi</taxon>
        <taxon>Dikarya</taxon>
        <taxon>Ascomycota</taxon>
        <taxon>Pezizomycotina</taxon>
        <taxon>Sordariomycetes</taxon>
        <taxon>Sordariomycetidae</taxon>
        <taxon>Magnaporthales</taxon>
        <taxon>Pyriculariaceae</taxon>
        <taxon>Pyricularia</taxon>
    </lineage>
</organism>
<feature type="non-terminal residue" evidence="4">
    <location>
        <position position="1"/>
    </location>
</feature>
<dbReference type="InterPro" id="IPR037175">
    <property type="entry name" value="KFase_sf"/>
</dbReference>
<dbReference type="GO" id="GO:0019441">
    <property type="term" value="P:L-tryptophan catabolic process to kynurenine"/>
    <property type="evidence" value="ECO:0007669"/>
    <property type="project" value="InterPro"/>
</dbReference>
<evidence type="ECO:0000256" key="2">
    <source>
        <dbReference type="SAM" id="MobiDB-lite"/>
    </source>
</evidence>
<dbReference type="Proteomes" id="UP000515153">
    <property type="component" value="Unplaced"/>
</dbReference>
<evidence type="ECO:0000313" key="3">
    <source>
        <dbReference type="Proteomes" id="UP000515153"/>
    </source>
</evidence>
<evidence type="ECO:0008006" key="5">
    <source>
        <dbReference type="Google" id="ProtNLM"/>
    </source>
</evidence>
<dbReference type="RefSeq" id="XP_030986072.1">
    <property type="nucleotide sequence ID" value="XM_031120197.1"/>
</dbReference>
<reference evidence="4" key="2">
    <citation type="submission" date="2019-10" db="EMBL/GenBank/DDBJ databases">
        <authorList>
            <consortium name="NCBI Genome Project"/>
        </authorList>
    </citation>
    <scope>NUCLEOTIDE SEQUENCE</scope>
    <source>
        <strain evidence="4">NI907</strain>
    </source>
</reference>
<accession>A0A6P8BG02</accession>
<dbReference type="GO" id="GO:0004061">
    <property type="term" value="F:arylformamidase activity"/>
    <property type="evidence" value="ECO:0007669"/>
    <property type="project" value="InterPro"/>
</dbReference>
<proteinExistence type="inferred from homology"/>
<dbReference type="InterPro" id="IPR007325">
    <property type="entry name" value="KFase/CYL"/>
</dbReference>
<keyword evidence="3" id="KW-1185">Reference proteome</keyword>
<evidence type="ECO:0000313" key="4">
    <source>
        <dbReference type="RefSeq" id="XP_030986072.1"/>
    </source>
</evidence>
<gene>
    <name evidence="4" type="ORF">PgNI_00113</name>
</gene>
<reference evidence="4" key="1">
    <citation type="journal article" date="2019" name="Mol. Biol. Evol.">
        <title>Blast fungal genomes show frequent chromosomal changes, gene gains and losses, and effector gene turnover.</title>
        <authorList>
            <person name="Gomez Luciano L.B."/>
            <person name="Jason Tsai I."/>
            <person name="Chuma I."/>
            <person name="Tosa Y."/>
            <person name="Chen Y.H."/>
            <person name="Li J.Y."/>
            <person name="Li M.Y."/>
            <person name="Jade Lu M.Y."/>
            <person name="Nakayashiki H."/>
            <person name="Li W.H."/>
        </authorList>
    </citation>
    <scope>NUCLEOTIDE SEQUENCE</scope>
    <source>
        <strain evidence="4">NI907</strain>
    </source>
</reference>
<comment type="similarity">
    <text evidence="1">Belongs to the Cyclase 1 superfamily.</text>
</comment>
<dbReference type="KEGG" id="pgri:PgNI_00113"/>
<feature type="region of interest" description="Disordered" evidence="2">
    <location>
        <begin position="16"/>
        <end position="36"/>
    </location>
</feature>
<dbReference type="AlphaFoldDB" id="A0A6P8BG02"/>
<dbReference type="Gene3D" id="3.50.30.50">
    <property type="entry name" value="Putative cyclase"/>
    <property type="match status" value="1"/>
</dbReference>
<sequence>LFFFCCFHVTTVRKKRKKKNKERKKKKKGEGKKYRSWNKLYSPGRTGAKKMENIPTYDALPPVDGMPAGCAWGVFDKPGEPKDVYGTLNHLTPEVVAAAGAEVRDGVSISLNWPLTALNHIPIPGRRKTVHHVRTLVEQGMVKEGATGLDDELEFNTQSSSQWDSFVHWAHQPTGASYNGFKATPDNVVASSAAPTVDKWHARGGVVARGVLVDFKRWADANAKAYHPFDAYRITVEDLEEVAAAQGVEFKPGDVLLVRTGVTEVWEAPSEEDFAKIMRRTISGLHAVEETVRWLWDRRFAAVVCDNNAVEALPPLNEDGDVGEMEDLFLHSHCLGLLGMPLGELWDLNKLSDHCAKTGRYSFLLTSAPLNAAGLVGSPPNALAIF</sequence>
<dbReference type="PANTHER" id="PTHR34861">
    <property type="match status" value="1"/>
</dbReference>
<reference evidence="4" key="3">
    <citation type="submission" date="2025-08" db="UniProtKB">
        <authorList>
            <consortium name="RefSeq"/>
        </authorList>
    </citation>
    <scope>IDENTIFICATION</scope>
    <source>
        <strain evidence="4">NI907</strain>
    </source>
</reference>
<dbReference type="Pfam" id="PF04199">
    <property type="entry name" value="Cyclase"/>
    <property type="match status" value="1"/>
</dbReference>
<protein>
    <recommendedName>
        <fullName evidence="5">Cyclase</fullName>
    </recommendedName>
</protein>